<protein>
    <submittedName>
        <fullName evidence="4">TIM barrel protein</fullName>
    </submittedName>
</protein>
<dbReference type="Pfam" id="PF01261">
    <property type="entry name" value="AP_endonuc_2"/>
    <property type="match status" value="1"/>
</dbReference>
<dbReference type="PANTHER" id="PTHR43489">
    <property type="entry name" value="ISOMERASE"/>
    <property type="match status" value="1"/>
</dbReference>
<dbReference type="InterPro" id="IPR036237">
    <property type="entry name" value="Xyl_isomerase-like_sf"/>
</dbReference>
<gene>
    <name evidence="4" type="ORF">J8F10_23720</name>
</gene>
<comment type="similarity">
    <text evidence="2">Belongs to the hyi family.</text>
</comment>
<name>A0ABS5BX02_9BACT</name>
<dbReference type="Proteomes" id="UP000676565">
    <property type="component" value="Unassembled WGS sequence"/>
</dbReference>
<proteinExistence type="inferred from homology"/>
<dbReference type="InterPro" id="IPR050417">
    <property type="entry name" value="Sugar_Epim/Isomerase"/>
</dbReference>
<feature type="domain" description="Xylose isomerase-like TIM barrel" evidence="3">
    <location>
        <begin position="59"/>
        <end position="285"/>
    </location>
</feature>
<dbReference type="PROSITE" id="PS51318">
    <property type="entry name" value="TAT"/>
    <property type="match status" value="1"/>
</dbReference>
<keyword evidence="1 2" id="KW-0413">Isomerase</keyword>
<dbReference type="InterPro" id="IPR026040">
    <property type="entry name" value="HyI-like"/>
</dbReference>
<accession>A0ABS5BX02</accession>
<dbReference type="SUPFAM" id="SSF51658">
    <property type="entry name" value="Xylose isomerase-like"/>
    <property type="match status" value="1"/>
</dbReference>
<dbReference type="RefSeq" id="WP_210658090.1">
    <property type="nucleotide sequence ID" value="NZ_JAGKQQ010000001.1"/>
</dbReference>
<reference evidence="4 5" key="1">
    <citation type="submission" date="2021-04" db="EMBL/GenBank/DDBJ databases">
        <authorList>
            <person name="Ivanova A."/>
        </authorList>
    </citation>
    <scope>NUCLEOTIDE SEQUENCE [LARGE SCALE GENOMIC DNA]</scope>
    <source>
        <strain evidence="4 5">G18</strain>
    </source>
</reference>
<dbReference type="InterPro" id="IPR006311">
    <property type="entry name" value="TAT_signal"/>
</dbReference>
<evidence type="ECO:0000256" key="1">
    <source>
        <dbReference type="ARBA" id="ARBA00023235"/>
    </source>
</evidence>
<evidence type="ECO:0000259" key="3">
    <source>
        <dbReference type="Pfam" id="PF01261"/>
    </source>
</evidence>
<organism evidence="4 5">
    <name type="scientific">Gemmata palustris</name>
    <dbReference type="NCBI Taxonomy" id="2822762"/>
    <lineage>
        <taxon>Bacteria</taxon>
        <taxon>Pseudomonadati</taxon>
        <taxon>Planctomycetota</taxon>
        <taxon>Planctomycetia</taxon>
        <taxon>Gemmatales</taxon>
        <taxon>Gemmataceae</taxon>
        <taxon>Gemmata</taxon>
    </lineage>
</organism>
<evidence type="ECO:0000313" key="4">
    <source>
        <dbReference type="EMBL" id="MBP3958267.1"/>
    </source>
</evidence>
<sequence length="295" mass="32793">MTPDRRTFLSAGAMAALVPSTGRAEPEPKVAKPGQTKNTKFAVNIEMWWRKERDYLKRLEAAAALGFNAVELWPWENKDQNAVAETCERLGIKIVQFTAWGFKPGLNDPKNHNQFVEKIEKGCEVAKKWKCSMMCVVAGDDIKGVPQEKMHENVIEGLKKGAPIAEKHGITLILEPMNVRVDHKGHCLYGSAPTIKIVKAVNSKHVKILWDLYHMHITEGDLCGHLREGFAADAVAYIQLADHPGRNEPGTGEIHYPRVLKELKALKYTGYVGLECTPKGAEEAAAQAVYAADNW</sequence>
<dbReference type="PIRSF" id="PIRSF006241">
    <property type="entry name" value="HyI"/>
    <property type="match status" value="1"/>
</dbReference>
<dbReference type="Gene3D" id="3.20.20.150">
    <property type="entry name" value="Divalent-metal-dependent TIM barrel enzymes"/>
    <property type="match status" value="1"/>
</dbReference>
<dbReference type="InterPro" id="IPR013022">
    <property type="entry name" value="Xyl_isomerase-like_TIM-brl"/>
</dbReference>
<evidence type="ECO:0000256" key="2">
    <source>
        <dbReference type="PIRNR" id="PIRNR006241"/>
    </source>
</evidence>
<comment type="caution">
    <text evidence="4">The sequence shown here is derived from an EMBL/GenBank/DDBJ whole genome shotgun (WGS) entry which is preliminary data.</text>
</comment>
<dbReference type="EMBL" id="JAGKQQ010000001">
    <property type="protein sequence ID" value="MBP3958267.1"/>
    <property type="molecule type" value="Genomic_DNA"/>
</dbReference>
<evidence type="ECO:0000313" key="5">
    <source>
        <dbReference type="Proteomes" id="UP000676565"/>
    </source>
</evidence>
<keyword evidence="5" id="KW-1185">Reference proteome</keyword>